<proteinExistence type="predicted"/>
<dbReference type="AlphaFoldDB" id="A0A9W9JJ80"/>
<name>A0A9W9JJ80_9EURO</name>
<reference evidence="2" key="2">
    <citation type="journal article" date="2023" name="IMA Fungus">
        <title>Comparative genomic study of the Penicillium genus elucidates a diverse pangenome and 15 lateral gene transfer events.</title>
        <authorList>
            <person name="Petersen C."/>
            <person name="Sorensen T."/>
            <person name="Nielsen M.R."/>
            <person name="Sondergaard T.E."/>
            <person name="Sorensen J.L."/>
            <person name="Fitzpatrick D.A."/>
            <person name="Frisvad J.C."/>
            <person name="Nielsen K.L."/>
        </authorList>
    </citation>
    <scope>NUCLEOTIDE SEQUENCE</scope>
    <source>
        <strain evidence="2">IBT 20477</strain>
    </source>
</reference>
<accession>A0A9W9JJ80</accession>
<sequence length="440" mass="48682">MPARKRAPPSAESRTGKKPRTPTSAATQQLPPGPASPSEVTSPATQRLPPSPACPGEVKTRERGALSKLPPGSDIFQAFAKVRAAKDLSDEEAFLELLATYDIPLSTLSHTTKKLDISFSNASYKEIAPYVWLDPDRAGRDMLPLDVCRSRIPTDLFRDIVRDVEDAFTQYGPLDAHDNEEARSRFICSLFSRIVCLFKSVVVNKPETLLESQFTRRGRIEHHFISLDSVSVVFVEVKKTLTIGKAGLDVKAQVLAECAACDYANLKEGHWVPVLAILCDGNNFEFLVYDSADKAIHSSGRTPGIVAAERGDHVDLLISAKRTCEYLFDWFVMGYINSLQSFGHVSSRRSRVKKRVSTEQWESALAAANTAHWCLRGAAEAAEDGKLSDAEAMASRGVEQLKLSVSLIPREPPYERNLESLWDGTKPLEEALSDRTKKFF</sequence>
<comment type="caution">
    <text evidence="2">The sequence shown here is derived from an EMBL/GenBank/DDBJ whole genome shotgun (WGS) entry which is preliminary data.</text>
</comment>
<dbReference type="OrthoDB" id="5418029at2759"/>
<feature type="region of interest" description="Disordered" evidence="1">
    <location>
        <begin position="1"/>
        <end position="69"/>
    </location>
</feature>
<dbReference type="Proteomes" id="UP001150942">
    <property type="component" value="Unassembled WGS sequence"/>
</dbReference>
<feature type="compositionally biased region" description="Polar residues" evidence="1">
    <location>
        <begin position="21"/>
        <end position="30"/>
    </location>
</feature>
<keyword evidence="3" id="KW-1185">Reference proteome</keyword>
<dbReference type="EMBL" id="JAPQKQ010000005">
    <property type="protein sequence ID" value="KAJ5196977.1"/>
    <property type="molecule type" value="Genomic_DNA"/>
</dbReference>
<evidence type="ECO:0000256" key="1">
    <source>
        <dbReference type="SAM" id="MobiDB-lite"/>
    </source>
</evidence>
<evidence type="ECO:0000313" key="2">
    <source>
        <dbReference type="EMBL" id="KAJ5196977.1"/>
    </source>
</evidence>
<organism evidence="2 3">
    <name type="scientific">Penicillium cf. viridicatum</name>
    <dbReference type="NCBI Taxonomy" id="2972119"/>
    <lineage>
        <taxon>Eukaryota</taxon>
        <taxon>Fungi</taxon>
        <taxon>Dikarya</taxon>
        <taxon>Ascomycota</taxon>
        <taxon>Pezizomycotina</taxon>
        <taxon>Eurotiomycetes</taxon>
        <taxon>Eurotiomycetidae</taxon>
        <taxon>Eurotiales</taxon>
        <taxon>Aspergillaceae</taxon>
        <taxon>Penicillium</taxon>
    </lineage>
</organism>
<gene>
    <name evidence="2" type="ORF">N7449_007456</name>
</gene>
<reference evidence="2" key="1">
    <citation type="submission" date="2022-11" db="EMBL/GenBank/DDBJ databases">
        <authorList>
            <person name="Petersen C."/>
        </authorList>
    </citation>
    <scope>NUCLEOTIDE SEQUENCE</scope>
    <source>
        <strain evidence="2">IBT 20477</strain>
    </source>
</reference>
<protein>
    <submittedName>
        <fullName evidence="2">Uncharacterized protein</fullName>
    </submittedName>
</protein>
<evidence type="ECO:0000313" key="3">
    <source>
        <dbReference type="Proteomes" id="UP001150942"/>
    </source>
</evidence>